<feature type="transmembrane region" description="Helical" evidence="20">
    <location>
        <begin position="21"/>
        <end position="44"/>
    </location>
</feature>
<evidence type="ECO:0000256" key="16">
    <source>
        <dbReference type="ARBA" id="ARBA00023316"/>
    </source>
</evidence>
<keyword evidence="14 20" id="KW-0472">Membrane</keyword>
<keyword evidence="12" id="KW-0573">Peptidoglycan synthesis</keyword>
<dbReference type="GO" id="GO:0016020">
    <property type="term" value="C:membrane"/>
    <property type="evidence" value="ECO:0007669"/>
    <property type="project" value="UniProtKB-SubCell"/>
</dbReference>
<feature type="domain" description="Penicillin-binding protein transpeptidase" evidence="21">
    <location>
        <begin position="346"/>
        <end position="610"/>
    </location>
</feature>
<comment type="subcellular location">
    <subcellularLocation>
        <location evidence="1">Membrane</location>
    </subcellularLocation>
</comment>
<dbReference type="InterPro" id="IPR023346">
    <property type="entry name" value="Lysozyme-like_dom_sf"/>
</dbReference>
<proteinExistence type="inferred from homology"/>
<reference evidence="23 24" key="1">
    <citation type="submission" date="2016-11" db="EMBL/GenBank/DDBJ databases">
        <authorList>
            <person name="Jaros S."/>
            <person name="Januszkiewicz K."/>
            <person name="Wedrychowicz H."/>
        </authorList>
    </citation>
    <scope>NUCLEOTIDE SEQUENCE [LARGE SCALE GENOMIC DNA]</scope>
    <source>
        <strain evidence="23 24">DSM 9705</strain>
    </source>
</reference>
<dbReference type="EMBL" id="FQXS01000002">
    <property type="protein sequence ID" value="SHH44965.1"/>
    <property type="molecule type" value="Genomic_DNA"/>
</dbReference>
<dbReference type="GO" id="GO:0004180">
    <property type="term" value="F:carboxypeptidase activity"/>
    <property type="evidence" value="ECO:0007669"/>
    <property type="project" value="UniProtKB-KW"/>
</dbReference>
<evidence type="ECO:0000256" key="2">
    <source>
        <dbReference type="ARBA" id="ARBA00004752"/>
    </source>
</evidence>
<keyword evidence="15" id="KW-0511">Multifunctional enzyme</keyword>
<dbReference type="NCBIfam" id="TIGR02074">
    <property type="entry name" value="PBP_1a_fam"/>
    <property type="match status" value="1"/>
</dbReference>
<evidence type="ECO:0000256" key="20">
    <source>
        <dbReference type="SAM" id="Phobius"/>
    </source>
</evidence>
<evidence type="ECO:0000259" key="22">
    <source>
        <dbReference type="Pfam" id="PF00912"/>
    </source>
</evidence>
<keyword evidence="7" id="KW-0328">Glycosyltransferase</keyword>
<feature type="domain" description="Glycosyl transferase family 51" evidence="22">
    <location>
        <begin position="72"/>
        <end position="245"/>
    </location>
</feature>
<evidence type="ECO:0000256" key="8">
    <source>
        <dbReference type="ARBA" id="ARBA00022679"/>
    </source>
</evidence>
<evidence type="ECO:0000259" key="21">
    <source>
        <dbReference type="Pfam" id="PF00905"/>
    </source>
</evidence>
<dbReference type="EC" id="2.4.99.28" evidence="17"/>
<dbReference type="PANTHER" id="PTHR32282">
    <property type="entry name" value="BINDING PROTEIN TRANSPEPTIDASE, PUTATIVE-RELATED"/>
    <property type="match status" value="1"/>
</dbReference>
<comment type="pathway">
    <text evidence="19">Glycan biosynthesis.</text>
</comment>
<evidence type="ECO:0000256" key="13">
    <source>
        <dbReference type="ARBA" id="ARBA00022989"/>
    </source>
</evidence>
<evidence type="ECO:0000256" key="15">
    <source>
        <dbReference type="ARBA" id="ARBA00023268"/>
    </source>
</evidence>
<dbReference type="GO" id="GO:0008955">
    <property type="term" value="F:peptidoglycan glycosyltransferase activity"/>
    <property type="evidence" value="ECO:0007669"/>
    <property type="project" value="UniProtKB-EC"/>
</dbReference>
<evidence type="ECO:0000256" key="18">
    <source>
        <dbReference type="ARBA" id="ARBA00049902"/>
    </source>
</evidence>
<keyword evidence="10" id="KW-0378">Hydrolase</keyword>
<keyword evidence="9 20" id="KW-0812">Transmembrane</keyword>
<keyword evidence="5" id="KW-0121">Carboxypeptidase</keyword>
<dbReference type="GO" id="GO:0009252">
    <property type="term" value="P:peptidoglycan biosynthetic process"/>
    <property type="evidence" value="ECO:0007669"/>
    <property type="project" value="UniProtKB-UniPathway"/>
</dbReference>
<protein>
    <recommendedName>
        <fullName evidence="17">peptidoglycan glycosyltransferase</fullName>
        <ecNumber evidence="17">2.4.99.28</ecNumber>
    </recommendedName>
</protein>
<dbReference type="InterPro" id="IPR012338">
    <property type="entry name" value="Beta-lactam/transpept-like"/>
</dbReference>
<dbReference type="GO" id="GO:0071555">
    <property type="term" value="P:cell wall organization"/>
    <property type="evidence" value="ECO:0007669"/>
    <property type="project" value="UniProtKB-KW"/>
</dbReference>
<dbReference type="FunFam" id="1.10.3810.10:FF:000003">
    <property type="entry name" value="Penicillin-binding protein 1a"/>
    <property type="match status" value="1"/>
</dbReference>
<dbReference type="UniPathway" id="UPA00219"/>
<evidence type="ECO:0000256" key="19">
    <source>
        <dbReference type="ARBA" id="ARBA00060592"/>
    </source>
</evidence>
<evidence type="ECO:0000256" key="1">
    <source>
        <dbReference type="ARBA" id="ARBA00004370"/>
    </source>
</evidence>
<dbReference type="RefSeq" id="WP_073373303.1">
    <property type="nucleotide sequence ID" value="NZ_FQXS01000002.1"/>
</dbReference>
<dbReference type="InterPro" id="IPR036950">
    <property type="entry name" value="PBP_transglycosylase"/>
</dbReference>
<sequence length="617" mass="67770">MTSSGTKKTATRRTKVLGEKHIIAFFFSVALLLSVFLAGLLGFFQQLNLPGIRNVSNYQPLQATLILDRHGAVVDRIFTENRVVIGLDEMPALLPKAFVAAEDGRFYEHPGLDFYSVLRALVNNVRAGRKSQGGSTITQQVAKGLLLSSEKTYLRKFKEAMLAWRIDTLLSKDEILYIYLNHIYLGAGAYGVEAAAQTYFGKPAMRLELAEMALLAGLPQAPSRYSPKQHWQRAHARQRYVLNRMVADGYISPEQAQAAHQRRPTISAGSPGSTNGYYLAEVRRRAQKMISRPLETAAVRIHTNLDQRLQRAGQRVIRDGVNAIASRQSPDVQQTGHPEGALVGLELCSGKVRALVGGSDFSKTPFNRTVQAQRPAGSVFKPLLYGAAFERRLTPQTRLVDEPIAITGADGRPWRPRNFSGRFHGSVTLGTALIHSYNIPAIKTMQQIGIRPVHELAKKAGISSDLPPDLSLALGAVDVSPLEMTGAYLPFVCDGVGVQPMLIERITEHDGRQLYQARPERRQVLSKASADQVRQLLIRVIGEGTGRQAAGLVGTSGGKTGTSDDNRDAWFIGFHDRWLAGVWIGHDRNRSLGNGENGGRTAAPIWRRFMSTVAVGE</sequence>
<dbReference type="STRING" id="1121409.SAMN02745124_00568"/>
<keyword evidence="13 20" id="KW-1133">Transmembrane helix</keyword>
<evidence type="ECO:0000256" key="17">
    <source>
        <dbReference type="ARBA" id="ARBA00044770"/>
    </source>
</evidence>
<name>A0A1M5T2J5_9BACT</name>
<keyword evidence="24" id="KW-1185">Reference proteome</keyword>
<evidence type="ECO:0000256" key="10">
    <source>
        <dbReference type="ARBA" id="ARBA00022801"/>
    </source>
</evidence>
<accession>A0A1M5T2J5</accession>
<organism evidence="23 24">
    <name type="scientific">Desulfofustis glycolicus DSM 9705</name>
    <dbReference type="NCBI Taxonomy" id="1121409"/>
    <lineage>
        <taxon>Bacteria</taxon>
        <taxon>Pseudomonadati</taxon>
        <taxon>Thermodesulfobacteriota</taxon>
        <taxon>Desulfobulbia</taxon>
        <taxon>Desulfobulbales</taxon>
        <taxon>Desulfocapsaceae</taxon>
        <taxon>Desulfofustis</taxon>
    </lineage>
</organism>
<evidence type="ECO:0000256" key="5">
    <source>
        <dbReference type="ARBA" id="ARBA00022645"/>
    </source>
</evidence>
<dbReference type="Proteomes" id="UP000184139">
    <property type="component" value="Unassembled WGS sequence"/>
</dbReference>
<dbReference type="OrthoDB" id="9766909at2"/>
<dbReference type="Pfam" id="PF00905">
    <property type="entry name" value="Transpeptidase"/>
    <property type="match status" value="1"/>
</dbReference>
<gene>
    <name evidence="23" type="ORF">SAMN02745124_00568</name>
</gene>
<dbReference type="InterPro" id="IPR001460">
    <property type="entry name" value="PCN-bd_Tpept"/>
</dbReference>
<evidence type="ECO:0000256" key="12">
    <source>
        <dbReference type="ARBA" id="ARBA00022984"/>
    </source>
</evidence>
<dbReference type="SUPFAM" id="SSF56601">
    <property type="entry name" value="beta-lactamase/transpeptidase-like"/>
    <property type="match status" value="1"/>
</dbReference>
<comment type="similarity">
    <text evidence="3">In the C-terminal section; belongs to the transpeptidase family.</text>
</comment>
<keyword evidence="11" id="KW-0133">Cell shape</keyword>
<comment type="similarity">
    <text evidence="4">In the N-terminal section; belongs to the glycosyltransferase 51 family.</text>
</comment>
<evidence type="ECO:0000256" key="4">
    <source>
        <dbReference type="ARBA" id="ARBA00007739"/>
    </source>
</evidence>
<dbReference type="GO" id="GO:0008658">
    <property type="term" value="F:penicillin binding"/>
    <property type="evidence" value="ECO:0007669"/>
    <property type="project" value="InterPro"/>
</dbReference>
<dbReference type="AlphaFoldDB" id="A0A1M5T2J5"/>
<dbReference type="GO" id="GO:0008360">
    <property type="term" value="P:regulation of cell shape"/>
    <property type="evidence" value="ECO:0007669"/>
    <property type="project" value="UniProtKB-KW"/>
</dbReference>
<dbReference type="Pfam" id="PF00912">
    <property type="entry name" value="Transgly"/>
    <property type="match status" value="1"/>
</dbReference>
<evidence type="ECO:0000256" key="9">
    <source>
        <dbReference type="ARBA" id="ARBA00022692"/>
    </source>
</evidence>
<evidence type="ECO:0000256" key="11">
    <source>
        <dbReference type="ARBA" id="ARBA00022960"/>
    </source>
</evidence>
<evidence type="ECO:0000256" key="7">
    <source>
        <dbReference type="ARBA" id="ARBA00022676"/>
    </source>
</evidence>
<evidence type="ECO:0000256" key="14">
    <source>
        <dbReference type="ARBA" id="ARBA00023136"/>
    </source>
</evidence>
<dbReference type="GO" id="GO:0006508">
    <property type="term" value="P:proteolysis"/>
    <property type="evidence" value="ECO:0007669"/>
    <property type="project" value="UniProtKB-KW"/>
</dbReference>
<keyword evidence="16" id="KW-0961">Cell wall biogenesis/degradation</keyword>
<evidence type="ECO:0000313" key="24">
    <source>
        <dbReference type="Proteomes" id="UP000184139"/>
    </source>
</evidence>
<evidence type="ECO:0000256" key="3">
    <source>
        <dbReference type="ARBA" id="ARBA00007090"/>
    </source>
</evidence>
<dbReference type="Gene3D" id="3.40.710.10">
    <property type="entry name" value="DD-peptidase/beta-lactamase superfamily"/>
    <property type="match status" value="1"/>
</dbReference>
<dbReference type="PANTHER" id="PTHR32282:SF27">
    <property type="entry name" value="PENICILLIN-BINDING PROTEIN 1A"/>
    <property type="match status" value="1"/>
</dbReference>
<dbReference type="InterPro" id="IPR050396">
    <property type="entry name" value="Glycosyltr_51/Transpeptidase"/>
</dbReference>
<comment type="pathway">
    <text evidence="2">Cell wall biogenesis; peptidoglycan biosynthesis.</text>
</comment>
<dbReference type="SUPFAM" id="SSF53955">
    <property type="entry name" value="Lysozyme-like"/>
    <property type="match status" value="1"/>
</dbReference>
<dbReference type="InterPro" id="IPR001264">
    <property type="entry name" value="Glyco_trans_51"/>
</dbReference>
<dbReference type="GO" id="GO:0030288">
    <property type="term" value="C:outer membrane-bounded periplasmic space"/>
    <property type="evidence" value="ECO:0007669"/>
    <property type="project" value="TreeGrafter"/>
</dbReference>
<evidence type="ECO:0000313" key="23">
    <source>
        <dbReference type="EMBL" id="SHH44965.1"/>
    </source>
</evidence>
<evidence type="ECO:0000256" key="6">
    <source>
        <dbReference type="ARBA" id="ARBA00022670"/>
    </source>
</evidence>
<dbReference type="Gene3D" id="1.10.3810.10">
    <property type="entry name" value="Biosynthetic peptidoglycan transglycosylase-like"/>
    <property type="match status" value="1"/>
</dbReference>
<comment type="catalytic activity">
    <reaction evidence="18">
        <text>[GlcNAc-(1-&gt;4)-Mur2Ac(oyl-L-Ala-gamma-D-Glu-L-Lys-D-Ala-D-Ala)](n)-di-trans,octa-cis-undecaprenyl diphosphate + beta-D-GlcNAc-(1-&gt;4)-Mur2Ac(oyl-L-Ala-gamma-D-Glu-L-Lys-D-Ala-D-Ala)-di-trans,octa-cis-undecaprenyl diphosphate = [GlcNAc-(1-&gt;4)-Mur2Ac(oyl-L-Ala-gamma-D-Glu-L-Lys-D-Ala-D-Ala)](n+1)-di-trans,octa-cis-undecaprenyl diphosphate + di-trans,octa-cis-undecaprenyl diphosphate + H(+)</text>
        <dbReference type="Rhea" id="RHEA:23708"/>
        <dbReference type="Rhea" id="RHEA-COMP:9602"/>
        <dbReference type="Rhea" id="RHEA-COMP:9603"/>
        <dbReference type="ChEBI" id="CHEBI:15378"/>
        <dbReference type="ChEBI" id="CHEBI:58405"/>
        <dbReference type="ChEBI" id="CHEBI:60033"/>
        <dbReference type="ChEBI" id="CHEBI:78435"/>
        <dbReference type="EC" id="2.4.99.28"/>
    </reaction>
</comment>
<keyword evidence="6" id="KW-0645">Protease</keyword>
<keyword evidence="8" id="KW-0808">Transferase</keyword>